<proteinExistence type="predicted"/>
<comment type="caution">
    <text evidence="1">The sequence shown here is derived from an EMBL/GenBank/DDBJ whole genome shotgun (WGS) entry which is preliminary data.</text>
</comment>
<name>A0A5S5DMY7_9FLAO</name>
<dbReference type="RefSeq" id="WP_317128814.1">
    <property type="nucleotide sequence ID" value="NZ_VNIA01000006.1"/>
</dbReference>
<organism evidence="1 2">
    <name type="scientific">Tenacibaculum adriaticum</name>
    <dbReference type="NCBI Taxonomy" id="413713"/>
    <lineage>
        <taxon>Bacteria</taxon>
        <taxon>Pseudomonadati</taxon>
        <taxon>Bacteroidota</taxon>
        <taxon>Flavobacteriia</taxon>
        <taxon>Flavobacteriales</taxon>
        <taxon>Flavobacteriaceae</taxon>
        <taxon>Tenacibaculum</taxon>
    </lineage>
</organism>
<protein>
    <recommendedName>
        <fullName evidence="3">Bacteriocin resistance YdeI/OmpD-like protein</fullName>
    </recommendedName>
</protein>
<evidence type="ECO:0008006" key="3">
    <source>
        <dbReference type="Google" id="ProtNLM"/>
    </source>
</evidence>
<keyword evidence="2" id="KW-1185">Reference proteome</keyword>
<dbReference type="AlphaFoldDB" id="A0A5S5DMY7"/>
<sequence>MKKSVWLVYYKSSSTKPTISWSEAVDEALCFGWIDSTKKKINDDSYMQYFCKRKANSIWSKINKEKIAKLIRNNLMTKAGFDSIKTAKQNGS</sequence>
<accession>A0A5S5DMY7</accession>
<gene>
    <name evidence="1" type="ORF">C7447_10647</name>
</gene>
<dbReference type="Proteomes" id="UP000323136">
    <property type="component" value="Unassembled WGS sequence"/>
</dbReference>
<evidence type="ECO:0000313" key="2">
    <source>
        <dbReference type="Proteomes" id="UP000323136"/>
    </source>
</evidence>
<dbReference type="EMBL" id="VNIA01000006">
    <property type="protein sequence ID" value="TYP96748.1"/>
    <property type="molecule type" value="Genomic_DNA"/>
</dbReference>
<reference evidence="1 2" key="1">
    <citation type="submission" date="2019-07" db="EMBL/GenBank/DDBJ databases">
        <title>Genomic Encyclopedia of Type Strains, Phase IV (KMG-IV): sequencing the most valuable type-strain genomes for metagenomic binning, comparative biology and taxonomic classification.</title>
        <authorList>
            <person name="Goeker M."/>
        </authorList>
    </citation>
    <scope>NUCLEOTIDE SEQUENCE [LARGE SCALE GENOMIC DNA]</scope>
    <source>
        <strain evidence="1 2">DSM 18961</strain>
    </source>
</reference>
<evidence type="ECO:0000313" key="1">
    <source>
        <dbReference type="EMBL" id="TYP96748.1"/>
    </source>
</evidence>